<dbReference type="AlphaFoldDB" id="A0AAQ4FIF3"/>
<accession>A0AAQ4FIF3</accession>
<dbReference type="InterPro" id="IPR006629">
    <property type="entry name" value="LITAF"/>
</dbReference>
<dbReference type="EMBL" id="JARKHS020002176">
    <property type="protein sequence ID" value="KAK8787057.1"/>
    <property type="molecule type" value="Genomic_DNA"/>
</dbReference>
<keyword evidence="4" id="KW-1185">Reference proteome</keyword>
<feature type="compositionally biased region" description="Basic and acidic residues" evidence="1">
    <location>
        <begin position="51"/>
        <end position="67"/>
    </location>
</feature>
<evidence type="ECO:0000256" key="1">
    <source>
        <dbReference type="SAM" id="MobiDB-lite"/>
    </source>
</evidence>
<dbReference type="Pfam" id="PF10601">
    <property type="entry name" value="zf-LITAF-like"/>
    <property type="match status" value="1"/>
</dbReference>
<feature type="domain" description="LITAF" evidence="2">
    <location>
        <begin position="96"/>
        <end position="146"/>
    </location>
</feature>
<dbReference type="Proteomes" id="UP001321473">
    <property type="component" value="Unassembled WGS sequence"/>
</dbReference>
<name>A0AAQ4FIF3_AMBAM</name>
<sequence>MAESPGSSTERARKESNPNPCRKGSYPWSERPTTSGSPPRPLAYSTTPVVQREDSEEAKREKRERLIAPDQGYTYTAPVPLNTCSSSPMMVFGQPGPVSIVTVFSSWGPHPVSVSCPYCRTFVTTQVCPQPGLLTWLMCSGMAMLG</sequence>
<proteinExistence type="predicted"/>
<protein>
    <recommendedName>
        <fullName evidence="2">LITAF domain-containing protein</fullName>
    </recommendedName>
</protein>
<dbReference type="PROSITE" id="PS51837">
    <property type="entry name" value="LITAF"/>
    <property type="match status" value="1"/>
</dbReference>
<comment type="caution">
    <text evidence="3">The sequence shown here is derived from an EMBL/GenBank/DDBJ whole genome shotgun (WGS) entry which is preliminary data.</text>
</comment>
<organism evidence="3 4">
    <name type="scientific">Amblyomma americanum</name>
    <name type="common">Lone star tick</name>
    <dbReference type="NCBI Taxonomy" id="6943"/>
    <lineage>
        <taxon>Eukaryota</taxon>
        <taxon>Metazoa</taxon>
        <taxon>Ecdysozoa</taxon>
        <taxon>Arthropoda</taxon>
        <taxon>Chelicerata</taxon>
        <taxon>Arachnida</taxon>
        <taxon>Acari</taxon>
        <taxon>Parasitiformes</taxon>
        <taxon>Ixodida</taxon>
        <taxon>Ixodoidea</taxon>
        <taxon>Ixodidae</taxon>
        <taxon>Amblyomminae</taxon>
        <taxon>Amblyomma</taxon>
    </lineage>
</organism>
<evidence type="ECO:0000313" key="4">
    <source>
        <dbReference type="Proteomes" id="UP001321473"/>
    </source>
</evidence>
<gene>
    <name evidence="3" type="ORF">V5799_023174</name>
</gene>
<reference evidence="3 4" key="1">
    <citation type="journal article" date="2023" name="Arcadia Sci">
        <title>De novo assembly of a long-read Amblyomma americanum tick genome.</title>
        <authorList>
            <person name="Chou S."/>
            <person name="Poskanzer K.E."/>
            <person name="Rollins M."/>
            <person name="Thuy-Boun P.S."/>
        </authorList>
    </citation>
    <scope>NUCLEOTIDE SEQUENCE [LARGE SCALE GENOMIC DNA]</scope>
    <source>
        <strain evidence="3">F_SG_1</strain>
        <tissue evidence="3">Salivary glands</tissue>
    </source>
</reference>
<evidence type="ECO:0000313" key="3">
    <source>
        <dbReference type="EMBL" id="KAK8787057.1"/>
    </source>
</evidence>
<feature type="region of interest" description="Disordered" evidence="1">
    <location>
        <begin position="1"/>
        <end position="71"/>
    </location>
</feature>
<evidence type="ECO:0000259" key="2">
    <source>
        <dbReference type="PROSITE" id="PS51837"/>
    </source>
</evidence>